<evidence type="ECO:0000313" key="2">
    <source>
        <dbReference type="EMBL" id="CAF0902548.1"/>
    </source>
</evidence>
<dbReference type="AlphaFoldDB" id="A0A813ZPQ3"/>
<gene>
    <name evidence="2" type="ORF">IZO911_LOCUS12333</name>
    <name evidence="3" type="ORF">KXQ929_LOCUS29899</name>
</gene>
<accession>A0A813ZPQ3</accession>
<dbReference type="EMBL" id="CAJNOE010000095">
    <property type="protein sequence ID" value="CAF0902548.1"/>
    <property type="molecule type" value="Genomic_DNA"/>
</dbReference>
<dbReference type="GO" id="GO:0005868">
    <property type="term" value="C:cytoplasmic dynein complex"/>
    <property type="evidence" value="ECO:0007669"/>
    <property type="project" value="TreeGrafter"/>
</dbReference>
<protein>
    <recommendedName>
        <fullName evidence="5">Dynein light chain Tctex-type 1</fullName>
    </recommendedName>
</protein>
<proteinExistence type="inferred from homology"/>
<name>A0A813ZPQ3_9BILA</name>
<dbReference type="InterPro" id="IPR005334">
    <property type="entry name" value="Tctex-1-like"/>
</dbReference>
<evidence type="ECO:0000313" key="3">
    <source>
        <dbReference type="EMBL" id="CAF4024679.1"/>
    </source>
</evidence>
<dbReference type="Pfam" id="PF03645">
    <property type="entry name" value="Tctex-1"/>
    <property type="match status" value="1"/>
</dbReference>
<dbReference type="CDD" id="cd21455">
    <property type="entry name" value="DLC-like_DYNLT1_DYNLT3"/>
    <property type="match status" value="1"/>
</dbReference>
<dbReference type="GO" id="GO:0007018">
    <property type="term" value="P:microtubule-based movement"/>
    <property type="evidence" value="ECO:0007669"/>
    <property type="project" value="TreeGrafter"/>
</dbReference>
<sequence>MSIDHFDITKTTDIIRKIIEEILNTNQYRLEHIDKWTRQIVESCQRSLFEIQNSFKTIITAMIIPKTNENIHMSNACLWDFAADGSTIIKWENDSMYCVVSAFALSSSSITTQLTIT</sequence>
<evidence type="ECO:0000256" key="1">
    <source>
        <dbReference type="ARBA" id="ARBA00005361"/>
    </source>
</evidence>
<dbReference type="GO" id="GO:0005737">
    <property type="term" value="C:cytoplasm"/>
    <property type="evidence" value="ECO:0007669"/>
    <property type="project" value="TreeGrafter"/>
</dbReference>
<comment type="caution">
    <text evidence="2">The sequence shown here is derived from an EMBL/GenBank/DDBJ whole genome shotgun (WGS) entry which is preliminary data.</text>
</comment>
<dbReference type="InterPro" id="IPR038586">
    <property type="entry name" value="Tctex-1-like_sf"/>
</dbReference>
<evidence type="ECO:0000313" key="4">
    <source>
        <dbReference type="Proteomes" id="UP000663860"/>
    </source>
</evidence>
<organism evidence="2 4">
    <name type="scientific">Adineta steineri</name>
    <dbReference type="NCBI Taxonomy" id="433720"/>
    <lineage>
        <taxon>Eukaryota</taxon>
        <taxon>Metazoa</taxon>
        <taxon>Spiralia</taxon>
        <taxon>Gnathifera</taxon>
        <taxon>Rotifera</taxon>
        <taxon>Eurotatoria</taxon>
        <taxon>Bdelloidea</taxon>
        <taxon>Adinetida</taxon>
        <taxon>Adinetidae</taxon>
        <taxon>Adineta</taxon>
    </lineage>
</organism>
<reference evidence="2" key="1">
    <citation type="submission" date="2021-02" db="EMBL/GenBank/DDBJ databases">
        <authorList>
            <person name="Nowell W R."/>
        </authorList>
    </citation>
    <scope>NUCLEOTIDE SEQUENCE</scope>
</reference>
<dbReference type="GO" id="GO:0045505">
    <property type="term" value="F:dynein intermediate chain binding"/>
    <property type="evidence" value="ECO:0007669"/>
    <property type="project" value="TreeGrafter"/>
</dbReference>
<dbReference type="EMBL" id="CAJOBB010003168">
    <property type="protein sequence ID" value="CAF4024679.1"/>
    <property type="molecule type" value="Genomic_DNA"/>
</dbReference>
<dbReference type="Proteomes" id="UP000663868">
    <property type="component" value="Unassembled WGS sequence"/>
</dbReference>
<dbReference type="PANTHER" id="PTHR21255:SF4">
    <property type="entry name" value="DYNEIN LIGHT CHAIN TCTEX-TYPE"/>
    <property type="match status" value="1"/>
</dbReference>
<evidence type="ECO:0008006" key="5">
    <source>
        <dbReference type="Google" id="ProtNLM"/>
    </source>
</evidence>
<dbReference type="Proteomes" id="UP000663860">
    <property type="component" value="Unassembled WGS sequence"/>
</dbReference>
<dbReference type="Gene3D" id="3.30.1140.40">
    <property type="entry name" value="Tctex-1"/>
    <property type="match status" value="1"/>
</dbReference>
<comment type="similarity">
    <text evidence="1">Belongs to the dynein light chain Tctex-type family.</text>
</comment>
<dbReference type="PANTHER" id="PTHR21255">
    <property type="entry name" value="T-COMPLEX-ASSOCIATED-TESTIS-EXPRESSED 1/ DYNEIN LIGHT CHAIN"/>
    <property type="match status" value="1"/>
</dbReference>